<sequence>MSTLHSQEVCGLRLSGSSLASGGNDNRLFIYDTRKMRIPVHRLTHHRAAVKALAWSPTNPRLLLSGGGTADKTIKMWDTGLSEPLLRSIDSGSQVCGLHWCKDNQVISTHGYSQNDARISSQSSLRPRVSFQSHRNRVIHFAVSEDEKYFVTGSSDNILNFWEIKNENKKFFR</sequence>
<dbReference type="InterPro" id="IPR001680">
    <property type="entry name" value="WD40_rpt"/>
</dbReference>
<keyword evidence="2" id="KW-0677">Repeat</keyword>
<dbReference type="Gene3D" id="2.130.10.10">
    <property type="entry name" value="YVTN repeat-like/Quinoprotein amine dehydrogenase"/>
    <property type="match status" value="1"/>
</dbReference>
<dbReference type="EMBL" id="SBIQ01000111">
    <property type="protein sequence ID" value="KAF7683236.1"/>
    <property type="molecule type" value="Genomic_DNA"/>
</dbReference>
<feature type="repeat" description="WD" evidence="3">
    <location>
        <begin position="131"/>
        <end position="172"/>
    </location>
</feature>
<organism evidence="4 5">
    <name type="scientific">Astathelohania contejeani</name>
    <dbReference type="NCBI Taxonomy" id="164912"/>
    <lineage>
        <taxon>Eukaryota</taxon>
        <taxon>Fungi</taxon>
        <taxon>Fungi incertae sedis</taxon>
        <taxon>Microsporidia</taxon>
        <taxon>Astathelohaniidae</taxon>
        <taxon>Astathelohania</taxon>
    </lineage>
</organism>
<dbReference type="PROSITE" id="PS50082">
    <property type="entry name" value="WD_REPEATS_2"/>
    <property type="match status" value="2"/>
</dbReference>
<dbReference type="Pfam" id="PF00400">
    <property type="entry name" value="WD40"/>
    <property type="match status" value="2"/>
</dbReference>
<evidence type="ECO:0000313" key="4">
    <source>
        <dbReference type="EMBL" id="KAF7683236.1"/>
    </source>
</evidence>
<dbReference type="InterPro" id="IPR036322">
    <property type="entry name" value="WD40_repeat_dom_sf"/>
</dbReference>
<evidence type="ECO:0000313" key="5">
    <source>
        <dbReference type="Proteomes" id="UP001516464"/>
    </source>
</evidence>
<dbReference type="SUPFAM" id="SSF50978">
    <property type="entry name" value="WD40 repeat-like"/>
    <property type="match status" value="1"/>
</dbReference>
<dbReference type="PANTHER" id="PTHR19918">
    <property type="entry name" value="CELL DIVISION CYCLE 20 CDC20 FIZZY -RELATED"/>
    <property type="match status" value="1"/>
</dbReference>
<accession>A0ABQ7HYI7</accession>
<comment type="caution">
    <text evidence="4">The sequence shown here is derived from an EMBL/GenBank/DDBJ whole genome shotgun (WGS) entry which is preliminary data.</text>
</comment>
<dbReference type="InterPro" id="IPR033010">
    <property type="entry name" value="Cdc20/Fizzy"/>
</dbReference>
<dbReference type="SMART" id="SM00320">
    <property type="entry name" value="WD40"/>
    <property type="match status" value="3"/>
</dbReference>
<keyword evidence="5" id="KW-1185">Reference proteome</keyword>
<protein>
    <submittedName>
        <fullName evidence="4">Fizzy-related like protein</fullName>
    </submittedName>
</protein>
<evidence type="ECO:0000256" key="1">
    <source>
        <dbReference type="ARBA" id="ARBA00022574"/>
    </source>
</evidence>
<dbReference type="PROSITE" id="PS50294">
    <property type="entry name" value="WD_REPEATS_REGION"/>
    <property type="match status" value="1"/>
</dbReference>
<evidence type="ECO:0000256" key="3">
    <source>
        <dbReference type="PROSITE-ProRule" id="PRU00221"/>
    </source>
</evidence>
<dbReference type="Proteomes" id="UP001516464">
    <property type="component" value="Unassembled WGS sequence"/>
</dbReference>
<dbReference type="InterPro" id="IPR015943">
    <property type="entry name" value="WD40/YVTN_repeat-like_dom_sf"/>
</dbReference>
<feature type="repeat" description="WD" evidence="3">
    <location>
        <begin position="43"/>
        <end position="78"/>
    </location>
</feature>
<reference evidence="4 5" key="1">
    <citation type="submission" date="2019-01" db="EMBL/GenBank/DDBJ databases">
        <title>Genomes sequencing and comparative genomics of infectious freshwater microsporidia, Cucumispora dikerogammari and Thelohania contejeani.</title>
        <authorList>
            <person name="Cormier A."/>
            <person name="Giraud I."/>
            <person name="Wattier R."/>
            <person name="Teixeira M."/>
            <person name="Grandjean F."/>
            <person name="Rigaud T."/>
            <person name="Cordaux R."/>
        </authorList>
    </citation>
    <scope>NUCLEOTIDE SEQUENCE [LARGE SCALE GENOMIC DNA]</scope>
    <source>
        <strain evidence="4">T1</strain>
        <tissue evidence="4">Spores</tissue>
    </source>
</reference>
<keyword evidence="1 3" id="KW-0853">WD repeat</keyword>
<evidence type="ECO:0000256" key="2">
    <source>
        <dbReference type="ARBA" id="ARBA00022737"/>
    </source>
</evidence>
<proteinExistence type="predicted"/>
<gene>
    <name evidence="4" type="primary">FZR1</name>
    <name evidence="4" type="ORF">TCON_1551</name>
</gene>
<name>A0ABQ7HYI7_9MICR</name>